<dbReference type="HOGENOM" id="CLU_003627_0_0_5"/>
<dbReference type="InterPro" id="IPR027417">
    <property type="entry name" value="P-loop_NTPase"/>
</dbReference>
<dbReference type="eggNOG" id="COG5635">
    <property type="taxonomic scope" value="Bacteria"/>
</dbReference>
<accession>D5VJ89</accession>
<protein>
    <submittedName>
        <fullName evidence="1">Uncharacterized protein</fullName>
    </submittedName>
</protein>
<sequence length="1512" mass="167094">MAAATLPITLSQAKVKVTLALRVTVAATGAMLLPDIDFTAIRLHRGTQADAFEELCCQLAGDEILSPARTGFDRKGRGGDGGVECFATLSDGTEVGWQVKYYWDMASAIKSLDESLTKALAKHPAMVRFIACFPIDLADSRKTDVVTALDRWTTWKADRIGKALASGRTIQIDRWDAFELKRRLTASDPKASGRVAYWFDQTLLTNDWFRKVFERTRAGLGRRYSPESHIDLPIRRVIQATTLDPRLFADLAAFSQAIAQKLALTDRGNGAAASACDSAARALAQAAEAPSEPIAVATLRKVVEAARTAVLPWYSGLRDLTLPGQSDPKLTAVSNLSSVLNEVARELAAAHWDHTQTRALLVVGAAGSGKSHLLADVCDLAIDNLAPAVMVLGGKLPDAEPWAEILKDLDLPRGLQVQAFLGALNAAGQAAGVRALLAIDAINEKNGQSIWPERLAGLVHDVGHFEWISLVLSCRSTYERLVIPDELDETKLPRIEHEGFTIRQARQYLKKRGISLAEEPNPVEEFETPLFLRICCDALELGGQALLTAGLGGVTAIFKLYNDAVVRRVNSQIGSTPSRKFVERAISAIAQEMADTGREEVPLSRAYDLVAVFFPPTVAADHDLIFQLQNEGLLAAEPAWADGAEEELRFTFQRMGDHAIVTSLLDRSVVGGDVMAAFASTTALRRAIDDPSSAIVPGLLEALAVQLPERFGVELNDVPDLPDPWAVRQAFEESLLTRDAQCLTDRTWELIDQLGGSELRFEVLVAFSTDPGRSHNAAFLDSELRALSMPQRDAIWSTHLAGDGKQTARLIDWVREAHQEAIHPERAELAGIQLCWFLTTSDRSVRDAATKSLVALLAERPSLARTLWSRFKDLDDAYVTERVVAAVYGAAMQGRWTAEDLFAVVRDLYIDLFVSAAFPANILTRDHARGLVRYAEAYGALPEGFDRHLAEPPYGGPWPIEYVTEATIEAYQRTYNDGYRSRDEIASSCVYDGDFARYQLDYAVDDWSVATKWSGPIPTAAKVAQKWFERFSATATPEMLAAHVALVAAINGALDLDYGQKQSVAKAAKATFRAAVGEQTYAEWRAEAENWRSEGMYQPPPNRRDGPAQFNLAWARRWVCKRAHDLGWSETLHGVFDRSVRGDRHAHRVERIGKKYQWIALYELCARMADNLQPLPGRDDPGEIARLRNIDPSLLVTATEDDGWRRFEEPSFWTPPAPVLDPIPVDQALDWLDSDQDIFDGIENIDVTDPEGGRRWLVLKGFETWRGGHKGLERETWRRINCLVVRQANLAKIKALLEDVHFQGNDDMPSARSGGYRSYLGEHPWSWRADPKDNAEWIKAWRPYGIDLAKKPVSVRPTTAEYIAEAGGYDASIDQNINLNLPAGWLMDGLGLKLSDGVTIKYVDRDGAVRFMDPSVAMTGRSAALIDRETFLAFLKREKLVAVWAVSGEKNVYGDGVGGGFGGRWTFTRIFHSAGDVLTALDRYQTFEPPDAEQLHALRSAYDPETPSDDED</sequence>
<evidence type="ECO:0000313" key="2">
    <source>
        <dbReference type="Proteomes" id="UP000002629"/>
    </source>
</evidence>
<name>D5VJ89_CAUST</name>
<reference evidence="2" key="1">
    <citation type="journal article" date="2011" name="J. Bacteriol.">
        <title>Genome sequences of eight morphologically diverse alphaproteobacteria.</title>
        <authorList>
            <consortium name="US DOE Joint Genome Institute"/>
            <person name="Brown P.J."/>
            <person name="Kysela D.T."/>
            <person name="Buechlein A."/>
            <person name="Hemmerich C."/>
            <person name="Brun Y.V."/>
        </authorList>
    </citation>
    <scope>NUCLEOTIDE SEQUENCE [LARGE SCALE GENOMIC DNA]</scope>
    <source>
        <strain evidence="2">ATCC 21756 / DSM 7131 / JCM 7823 / NBRC 15250 / LMG 17158 / TK0059</strain>
    </source>
</reference>
<dbReference type="STRING" id="509190.Cseg_1694"/>
<dbReference type="KEGG" id="cse:Cseg_1694"/>
<proteinExistence type="predicted"/>
<organism evidence="1 2">
    <name type="scientific">Caulobacter segnis (strain ATCC 21756 / DSM 7131 / JCM 7823 / NBRC 15250 / LMG 17158 / TK0059)</name>
    <name type="common">Mycoplana segnis</name>
    <dbReference type="NCBI Taxonomy" id="509190"/>
    <lineage>
        <taxon>Bacteria</taxon>
        <taxon>Pseudomonadati</taxon>
        <taxon>Pseudomonadota</taxon>
        <taxon>Alphaproteobacteria</taxon>
        <taxon>Caulobacterales</taxon>
        <taxon>Caulobacteraceae</taxon>
        <taxon>Caulobacter</taxon>
    </lineage>
</organism>
<dbReference type="SUPFAM" id="SSF52540">
    <property type="entry name" value="P-loop containing nucleoside triphosphate hydrolases"/>
    <property type="match status" value="1"/>
</dbReference>
<gene>
    <name evidence="1" type="ordered locus">Cseg_1694</name>
</gene>
<dbReference type="RefSeq" id="WP_013078834.1">
    <property type="nucleotide sequence ID" value="NC_014100.1"/>
</dbReference>
<dbReference type="Proteomes" id="UP000002629">
    <property type="component" value="Chromosome"/>
</dbReference>
<evidence type="ECO:0000313" key="1">
    <source>
        <dbReference type="EMBL" id="ADG10177.1"/>
    </source>
</evidence>
<dbReference type="EMBL" id="CP002008">
    <property type="protein sequence ID" value="ADG10177.1"/>
    <property type="molecule type" value="Genomic_DNA"/>
</dbReference>